<protein>
    <submittedName>
        <fullName evidence="2">Methyltransferase type 12</fullName>
    </submittedName>
</protein>
<reference evidence="2" key="1">
    <citation type="submission" date="2016-04" db="EMBL/GenBank/DDBJ databases">
        <authorList>
            <person name="Evans L.H."/>
            <person name="Alamgir A."/>
            <person name="Owens N."/>
            <person name="Weber N.D."/>
            <person name="Virtaneva K."/>
            <person name="Barbian K."/>
            <person name="Babar A."/>
            <person name="Rosenke K."/>
        </authorList>
    </citation>
    <scope>NUCLEOTIDE SEQUENCE</scope>
    <source>
        <strain evidence="2">86-1</strain>
    </source>
</reference>
<feature type="domain" description="Methyltransferase" evidence="1">
    <location>
        <begin position="51"/>
        <end position="172"/>
    </location>
</feature>
<dbReference type="Pfam" id="PF13847">
    <property type="entry name" value="Methyltransf_31"/>
    <property type="match status" value="1"/>
</dbReference>
<dbReference type="GO" id="GO:0032259">
    <property type="term" value="P:methylation"/>
    <property type="evidence" value="ECO:0007669"/>
    <property type="project" value="UniProtKB-KW"/>
</dbReference>
<accession>A0A212JFS0</accession>
<dbReference type="InterPro" id="IPR029063">
    <property type="entry name" value="SAM-dependent_MTases_sf"/>
</dbReference>
<dbReference type="InterPro" id="IPR025714">
    <property type="entry name" value="Methyltranfer_dom"/>
</dbReference>
<keyword evidence="2" id="KW-0808">Transferase</keyword>
<keyword evidence="2" id="KW-0489">Methyltransferase</keyword>
<dbReference type="Gene3D" id="3.40.50.150">
    <property type="entry name" value="Vaccinia Virus protein VP39"/>
    <property type="match status" value="1"/>
</dbReference>
<sequence length="258" mass="29198">MKSLEESVVIAMDTTDTAIFPYLPYILQDFWEIGTSPKEVITLLERQKLNHAQLDVLDLGCGKGAVSIGLADKLRHHCLGIDGIEEFISEANSAAKEHAVDTLCEFRVGDIRKEIKDLGKYDIIILGAIGQVFGNYYETLTTMLPHLKDSGVIIIDDGYIENNDEVSQSSILNKEELLYQVEEAGMVICDEIKAGQEVFDNNEEDLRLLVQRCEELKVKYPEKTSLFQSYIENQRKEYTTLEQDIICSIMLIKRNVIA</sequence>
<proteinExistence type="predicted"/>
<dbReference type="AlphaFoldDB" id="A0A212JFS0"/>
<dbReference type="PANTHER" id="PTHR43861">
    <property type="entry name" value="TRANS-ACONITATE 2-METHYLTRANSFERASE-RELATED"/>
    <property type="match status" value="1"/>
</dbReference>
<dbReference type="RefSeq" id="WP_296940691.1">
    <property type="nucleotide sequence ID" value="NZ_LT599032.1"/>
</dbReference>
<evidence type="ECO:0000313" key="2">
    <source>
        <dbReference type="EMBL" id="SBV98251.1"/>
    </source>
</evidence>
<name>A0A212JFS0_9BACT</name>
<dbReference type="CDD" id="cd02440">
    <property type="entry name" value="AdoMet_MTases"/>
    <property type="match status" value="1"/>
</dbReference>
<evidence type="ECO:0000259" key="1">
    <source>
        <dbReference type="Pfam" id="PF13847"/>
    </source>
</evidence>
<organism evidence="2">
    <name type="scientific">uncultured Dysgonomonas sp</name>
    <dbReference type="NCBI Taxonomy" id="206096"/>
    <lineage>
        <taxon>Bacteria</taxon>
        <taxon>Pseudomonadati</taxon>
        <taxon>Bacteroidota</taxon>
        <taxon>Bacteroidia</taxon>
        <taxon>Bacteroidales</taxon>
        <taxon>Dysgonomonadaceae</taxon>
        <taxon>Dysgonomonas</taxon>
        <taxon>environmental samples</taxon>
    </lineage>
</organism>
<dbReference type="SUPFAM" id="SSF53335">
    <property type="entry name" value="S-adenosyl-L-methionine-dependent methyltransferases"/>
    <property type="match status" value="1"/>
</dbReference>
<dbReference type="EMBL" id="FLUM01000001">
    <property type="protein sequence ID" value="SBV98251.1"/>
    <property type="molecule type" value="Genomic_DNA"/>
</dbReference>
<dbReference type="GO" id="GO:0008168">
    <property type="term" value="F:methyltransferase activity"/>
    <property type="evidence" value="ECO:0007669"/>
    <property type="project" value="UniProtKB-KW"/>
</dbReference>
<gene>
    <name evidence="2" type="ORF">KL86DYS1_12122</name>
</gene>